<dbReference type="PROSITE" id="PS50024">
    <property type="entry name" value="SEA"/>
    <property type="match status" value="1"/>
</dbReference>
<proteinExistence type="predicted"/>
<sequence length="826" mass="93465">MTFHETVKQVLCLVLCLSLVREQKSLLCEDEPLTPPGIDDPLTEFSSYFHRHLPGPDKIYFQQLSVTECAHLCLQLAGENMFNCSSFEHVTITRDCLLMGFACEDHKLIFDSSRHFYQLKGPNGTISCATISSSSSVPPSFIHPTSTIQTPSVVSSIVANKDSTGNHNLSIQVALLLTNESWKGPLINRSSHVFMNISSRIKQNVFQTLDNITSLLGVSLLQLRNASGLVAAEFSLTFSQEFHLRDINQFYSSLYEAHRLGLMPIDVINDTLPGKPPQDMNVSIISPTALHLSWSPGETLQVINTWGLRILYKATDNKTHSILVDKKRAEVNISRLQPDTRYTIWAVRITSKGFGFPSQALNITTPYQALQAIQDIIINLKVLLINVTWDTQFENRSSEVFTNLSSVIENSVKFLHQNDSSYKNISSLRFSSKMENLYDIYEALYKEKRLQELQIEVIDDNIPGKPPTNITSLALSPSSITVNWNPPRSNHCEIFPLVGFRAFYAFTDNKNVTFTHFTDVNKSNSNIVIQNLENFEYYLIWLQTKTSRGLGPKSKAVETRTLEKVVSVNVMIQLNVPWVQALLNTTSEAFKNVTTRIERNVYLLYENKVQLRRVVCHTFINDSGKVAAEVEITFGQHVQVSAFILLYKELYENGTMGNMTVTPISDNIPGKPPTNLSVEAISPTSVLIRWKFPSSSYEPIIPTSALRIFYELQGDTTVKNIKDTNATTGFVVLDKLEKFAWYTVWVKSVTSRGLGVESERFKIQTLEEVVPINTTVRLTNKRWTDDLSNTTSEAFRNLSRILEINAVKLYVNDTHLRGVVIHRFRY</sequence>
<dbReference type="SUPFAM" id="SSF49265">
    <property type="entry name" value="Fibronectin type III"/>
    <property type="match status" value="2"/>
</dbReference>
<dbReference type="InterPro" id="IPR000082">
    <property type="entry name" value="SEA_dom"/>
</dbReference>
<dbReference type="InterPro" id="IPR013783">
    <property type="entry name" value="Ig-like_fold"/>
</dbReference>
<feature type="signal peptide" evidence="1">
    <location>
        <begin position="1"/>
        <end position="22"/>
    </location>
</feature>
<dbReference type="CDD" id="cd00063">
    <property type="entry name" value="FN3"/>
    <property type="match status" value="3"/>
</dbReference>
<dbReference type="EMBL" id="MU826826">
    <property type="protein sequence ID" value="KAJ7375164.1"/>
    <property type="molecule type" value="Genomic_DNA"/>
</dbReference>
<dbReference type="SMART" id="SM00060">
    <property type="entry name" value="FN3"/>
    <property type="match status" value="3"/>
</dbReference>
<dbReference type="InterPro" id="IPR053073">
    <property type="entry name" value="IL11/IL27_subunit_beta"/>
</dbReference>
<organism evidence="4 5">
    <name type="scientific">Desmophyllum pertusum</name>
    <dbReference type="NCBI Taxonomy" id="174260"/>
    <lineage>
        <taxon>Eukaryota</taxon>
        <taxon>Metazoa</taxon>
        <taxon>Cnidaria</taxon>
        <taxon>Anthozoa</taxon>
        <taxon>Hexacorallia</taxon>
        <taxon>Scleractinia</taxon>
        <taxon>Caryophylliina</taxon>
        <taxon>Caryophylliidae</taxon>
        <taxon>Desmophyllum</taxon>
    </lineage>
</organism>
<comment type="caution">
    <text evidence="4">The sequence shown here is derived from an EMBL/GenBank/DDBJ whole genome shotgun (WGS) entry which is preliminary data.</text>
</comment>
<dbReference type="PROSITE" id="PS50853">
    <property type="entry name" value="FN3"/>
    <property type="match status" value="3"/>
</dbReference>
<dbReference type="OrthoDB" id="10253954at2759"/>
<dbReference type="InterPro" id="IPR036116">
    <property type="entry name" value="FN3_sf"/>
</dbReference>
<reference evidence="4" key="1">
    <citation type="submission" date="2023-01" db="EMBL/GenBank/DDBJ databases">
        <title>Genome assembly of the deep-sea coral Lophelia pertusa.</title>
        <authorList>
            <person name="Herrera S."/>
            <person name="Cordes E."/>
        </authorList>
    </citation>
    <scope>NUCLEOTIDE SEQUENCE</scope>
    <source>
        <strain evidence="4">USNM1676648</strain>
        <tissue evidence="4">Polyp</tissue>
    </source>
</reference>
<protein>
    <submittedName>
        <fullName evidence="4">Uncharacterized protein</fullName>
    </submittedName>
</protein>
<keyword evidence="1" id="KW-0732">Signal</keyword>
<evidence type="ECO:0000256" key="1">
    <source>
        <dbReference type="SAM" id="SignalP"/>
    </source>
</evidence>
<name>A0A9X0CVR5_9CNID</name>
<dbReference type="PANTHER" id="PTHR48483:SF1">
    <property type="entry name" value="INTERLEUKIN-12 RECEPTOR SUBUNIT BETA-1-RELATED"/>
    <property type="match status" value="1"/>
</dbReference>
<evidence type="ECO:0000259" key="2">
    <source>
        <dbReference type="PROSITE" id="PS50024"/>
    </source>
</evidence>
<dbReference type="Pfam" id="PF00041">
    <property type="entry name" value="fn3"/>
    <property type="match status" value="3"/>
</dbReference>
<gene>
    <name evidence="4" type="ORF">OS493_001902</name>
</gene>
<evidence type="ECO:0000313" key="4">
    <source>
        <dbReference type="EMBL" id="KAJ7375164.1"/>
    </source>
</evidence>
<evidence type="ECO:0000259" key="3">
    <source>
        <dbReference type="PROSITE" id="PS50853"/>
    </source>
</evidence>
<feature type="domain" description="Fibronectin type-III" evidence="3">
    <location>
        <begin position="276"/>
        <end position="368"/>
    </location>
</feature>
<dbReference type="Proteomes" id="UP001163046">
    <property type="component" value="Unassembled WGS sequence"/>
</dbReference>
<feature type="domain" description="Fibronectin type-III" evidence="3">
    <location>
        <begin position="672"/>
        <end position="768"/>
    </location>
</feature>
<dbReference type="AlphaFoldDB" id="A0A9X0CVR5"/>
<dbReference type="InterPro" id="IPR003961">
    <property type="entry name" value="FN3_dom"/>
</dbReference>
<keyword evidence="5" id="KW-1185">Reference proteome</keyword>
<feature type="chain" id="PRO_5040904371" evidence="1">
    <location>
        <begin position="23"/>
        <end position="826"/>
    </location>
</feature>
<evidence type="ECO:0000313" key="5">
    <source>
        <dbReference type="Proteomes" id="UP001163046"/>
    </source>
</evidence>
<feature type="domain" description="Fibronectin type-III" evidence="3">
    <location>
        <begin position="466"/>
        <end position="564"/>
    </location>
</feature>
<dbReference type="PANTHER" id="PTHR48483">
    <property type="entry name" value="INTERLEUKIN-27 SUBUNIT BETA"/>
    <property type="match status" value="1"/>
</dbReference>
<dbReference type="Gene3D" id="3.50.4.10">
    <property type="entry name" value="Hepatocyte Growth Factor"/>
    <property type="match status" value="1"/>
</dbReference>
<dbReference type="Gene3D" id="2.60.40.10">
    <property type="entry name" value="Immunoglobulins"/>
    <property type="match status" value="3"/>
</dbReference>
<dbReference type="SUPFAM" id="SSF57414">
    <property type="entry name" value="Hairpin loop containing domain-like"/>
    <property type="match status" value="1"/>
</dbReference>
<feature type="domain" description="SEA" evidence="2">
    <location>
        <begin position="768"/>
        <end position="826"/>
    </location>
</feature>
<accession>A0A9X0CVR5</accession>